<dbReference type="InterPro" id="IPR000683">
    <property type="entry name" value="Gfo/Idh/MocA-like_OxRdtase_N"/>
</dbReference>
<dbReference type="STRING" id="515622.bpr_I0421"/>
<evidence type="ECO:0000313" key="2">
    <source>
        <dbReference type="EMBL" id="ADL33169.1"/>
    </source>
</evidence>
<gene>
    <name evidence="2" type="ordered locus">bpr_I0421</name>
</gene>
<feature type="domain" description="Gfo/Idh/MocA-like oxidoreductase N-terminal" evidence="1">
    <location>
        <begin position="15"/>
        <end position="139"/>
    </location>
</feature>
<dbReference type="HOGENOM" id="CLU_846263_0_0_9"/>
<dbReference type="EMBL" id="CP001810">
    <property type="protein sequence ID" value="ADL33169.1"/>
    <property type="molecule type" value="Genomic_DNA"/>
</dbReference>
<proteinExistence type="predicted"/>
<protein>
    <submittedName>
        <fullName evidence="2">Oxidoreductase GFO/IDH/MOCA family</fullName>
    </submittedName>
</protein>
<dbReference type="AlphaFoldDB" id="E0RZH2"/>
<dbReference type="PANTHER" id="PTHR43377">
    <property type="entry name" value="BILIVERDIN REDUCTASE A"/>
    <property type="match status" value="1"/>
</dbReference>
<evidence type="ECO:0000313" key="3">
    <source>
        <dbReference type="Proteomes" id="UP000001299"/>
    </source>
</evidence>
<dbReference type="PANTHER" id="PTHR43377:SF1">
    <property type="entry name" value="BILIVERDIN REDUCTASE A"/>
    <property type="match status" value="1"/>
</dbReference>
<dbReference type="Gene3D" id="3.40.50.720">
    <property type="entry name" value="NAD(P)-binding Rossmann-like Domain"/>
    <property type="match status" value="1"/>
</dbReference>
<dbReference type="eggNOG" id="COG0673">
    <property type="taxonomic scope" value="Bacteria"/>
</dbReference>
<dbReference type="GO" id="GO:0000166">
    <property type="term" value="F:nucleotide binding"/>
    <property type="evidence" value="ECO:0007669"/>
    <property type="project" value="InterPro"/>
</dbReference>
<keyword evidence="3" id="KW-1185">Reference proteome</keyword>
<dbReference type="SUPFAM" id="SSF51735">
    <property type="entry name" value="NAD(P)-binding Rossmann-fold domains"/>
    <property type="match status" value="1"/>
</dbReference>
<organism evidence="2 3">
    <name type="scientific">Butyrivibrio proteoclasticus (strain ATCC 51982 / DSM 14932 / B316)</name>
    <name type="common">Clostridium proteoclasticum</name>
    <dbReference type="NCBI Taxonomy" id="515622"/>
    <lineage>
        <taxon>Bacteria</taxon>
        <taxon>Bacillati</taxon>
        <taxon>Bacillota</taxon>
        <taxon>Clostridia</taxon>
        <taxon>Lachnospirales</taxon>
        <taxon>Lachnospiraceae</taxon>
        <taxon>Butyrivibrio</taxon>
    </lineage>
</organism>
<reference evidence="2 3" key="1">
    <citation type="journal article" date="2010" name="PLoS ONE">
        <title>The glycobiome of the rumen bacterium Butyrivibrio proteoclasticus B316(T) highlights adaptation to a polysaccharide-rich environment.</title>
        <authorList>
            <person name="Kelly W.J."/>
            <person name="Leahy S.C."/>
            <person name="Altermann E."/>
            <person name="Yeoman C.J."/>
            <person name="Dunne J.C."/>
            <person name="Kong Z."/>
            <person name="Pacheco D.M."/>
            <person name="Li D."/>
            <person name="Noel S.J."/>
            <person name="Moon C.D."/>
            <person name="Cookson A.L."/>
            <person name="Attwood G.T."/>
        </authorList>
    </citation>
    <scope>NUCLEOTIDE SEQUENCE [LARGE SCALE GENOMIC DNA]</scope>
    <source>
        <strain evidence="3">ATCC 51982 / DSM 14932 / B316</strain>
    </source>
</reference>
<name>E0RZH2_BUTPB</name>
<dbReference type="InterPro" id="IPR036291">
    <property type="entry name" value="NAD(P)-bd_dom_sf"/>
</dbReference>
<sequence>MYGKEISNMSERKVIALVGAGNIGSRHLQALANVDTPLQIYVIDPNKDSLSLADERFRQIDNSDVHNVIFGENIDIIPKAVDMAIIATSSGPRLNIITEFLSKTECKKMVLEKFLFNREEDFYRAREIFEKYNVSVWVNTTYRAIPFYKKLAEHLSDARYLNMLVTGGKWGLACNGIHHLDLYNMLLADSEELEARNSGLDNVIYKSKRDGYIEFNGTVSFVGSKGSLTLTCIHDSDCPMITSIHSDKGFFEIIESNDECRYRIAEDGYELKSCEVGNLPTSVAMTGIYSDILDYGKCDLPVFDISMKAHLVFLKTLLEKENMITGDLENDVCQIT</sequence>
<dbReference type="InterPro" id="IPR051450">
    <property type="entry name" value="Gfo/Idh/MocA_Oxidoreductases"/>
</dbReference>
<dbReference type="Proteomes" id="UP000001299">
    <property type="component" value="Chromosome 1"/>
</dbReference>
<dbReference type="Pfam" id="PF01408">
    <property type="entry name" value="GFO_IDH_MocA"/>
    <property type="match status" value="1"/>
</dbReference>
<evidence type="ECO:0000259" key="1">
    <source>
        <dbReference type="Pfam" id="PF01408"/>
    </source>
</evidence>
<accession>E0RZH2</accession>
<dbReference type="KEGG" id="bpb:bpr_I0421"/>